<evidence type="ECO:0000256" key="4">
    <source>
        <dbReference type="ARBA" id="ARBA00022692"/>
    </source>
</evidence>
<keyword evidence="4 7" id="KW-0812">Transmembrane</keyword>
<dbReference type="EMBL" id="MCIA01000032">
    <property type="protein sequence ID" value="RKD29437.1"/>
    <property type="molecule type" value="Genomic_DNA"/>
</dbReference>
<evidence type="ECO:0000313" key="9">
    <source>
        <dbReference type="EMBL" id="RKD29437.1"/>
    </source>
</evidence>
<comment type="caution">
    <text evidence="9">The sequence shown here is derived from an EMBL/GenBank/DDBJ whole genome shotgun (WGS) entry which is preliminary data.</text>
</comment>
<evidence type="ECO:0000313" key="10">
    <source>
        <dbReference type="Proteomes" id="UP000284277"/>
    </source>
</evidence>
<dbReference type="GO" id="GO:0005886">
    <property type="term" value="C:plasma membrane"/>
    <property type="evidence" value="ECO:0007669"/>
    <property type="project" value="UniProtKB-SubCell"/>
</dbReference>
<organism evidence="9 10">
    <name type="scientific">Lacrimispora algidixylanolytica</name>
    <dbReference type="NCBI Taxonomy" id="94868"/>
    <lineage>
        <taxon>Bacteria</taxon>
        <taxon>Bacillati</taxon>
        <taxon>Bacillota</taxon>
        <taxon>Clostridia</taxon>
        <taxon>Lachnospirales</taxon>
        <taxon>Lachnospiraceae</taxon>
        <taxon>Lacrimispora</taxon>
    </lineage>
</organism>
<keyword evidence="3" id="KW-1003">Cell membrane</keyword>
<keyword evidence="6 7" id="KW-0472">Membrane</keyword>
<dbReference type="Proteomes" id="UP000284277">
    <property type="component" value="Unassembled WGS sequence"/>
</dbReference>
<feature type="transmembrane region" description="Helical" evidence="7">
    <location>
        <begin position="12"/>
        <end position="30"/>
    </location>
</feature>
<comment type="similarity">
    <text evidence="2">Belongs to the DedA family.</text>
</comment>
<reference evidence="9 10" key="1">
    <citation type="submission" date="2016-08" db="EMBL/GenBank/DDBJ databases">
        <title>A new outlook on sporulation: Clostridium algidixylanolyticum.</title>
        <authorList>
            <person name="Poppleton D.I."/>
            <person name="Gribaldo S."/>
        </authorList>
    </citation>
    <scope>NUCLEOTIDE SEQUENCE [LARGE SCALE GENOMIC DNA]</scope>
    <source>
        <strain evidence="9 10">SPL73</strain>
    </source>
</reference>
<evidence type="ECO:0000256" key="2">
    <source>
        <dbReference type="ARBA" id="ARBA00010792"/>
    </source>
</evidence>
<dbReference type="InterPro" id="IPR032816">
    <property type="entry name" value="VTT_dom"/>
</dbReference>
<evidence type="ECO:0000256" key="5">
    <source>
        <dbReference type="ARBA" id="ARBA00022989"/>
    </source>
</evidence>
<feature type="transmembrane region" description="Helical" evidence="7">
    <location>
        <begin position="140"/>
        <end position="162"/>
    </location>
</feature>
<feature type="transmembrane region" description="Helical" evidence="7">
    <location>
        <begin position="50"/>
        <end position="71"/>
    </location>
</feature>
<gene>
    <name evidence="9" type="ORF">BET01_08825</name>
</gene>
<dbReference type="InterPro" id="IPR051311">
    <property type="entry name" value="DedA_domain"/>
</dbReference>
<keyword evidence="5 7" id="KW-1133">Transmembrane helix</keyword>
<sequence>MDQFIIQAMNHYGYLAIMVFVVLENILPFVPSELVLTFAGLMTTQTAMTVPGVIIDATVLSVVGSLGLYGIGRFISEDRLAALVDTKLGRLLGFKKDDIYKSTEWFQKKGKYSVLFCRCVPVLRCLISLPAGTSKMNLPIFILFTFIGSLFWNLILVNMGAAAGNNWKVIVHKLGFATSVIGAVVLCACGAAFLLFLKKRIKEAKIEE</sequence>
<evidence type="ECO:0000256" key="6">
    <source>
        <dbReference type="ARBA" id="ARBA00023136"/>
    </source>
</evidence>
<proteinExistence type="inferred from homology"/>
<keyword evidence="10" id="KW-1185">Reference proteome</keyword>
<evidence type="ECO:0000256" key="7">
    <source>
        <dbReference type="SAM" id="Phobius"/>
    </source>
</evidence>
<evidence type="ECO:0000259" key="8">
    <source>
        <dbReference type="Pfam" id="PF09335"/>
    </source>
</evidence>
<dbReference type="PANTHER" id="PTHR42709">
    <property type="entry name" value="ALKALINE PHOSPHATASE LIKE PROTEIN"/>
    <property type="match status" value="1"/>
</dbReference>
<accession>A0A419SW38</accession>
<evidence type="ECO:0000256" key="1">
    <source>
        <dbReference type="ARBA" id="ARBA00004651"/>
    </source>
</evidence>
<name>A0A419SW38_9FIRM</name>
<dbReference type="Pfam" id="PF09335">
    <property type="entry name" value="VTT_dom"/>
    <property type="match status" value="1"/>
</dbReference>
<dbReference type="RefSeq" id="WP_120198270.1">
    <property type="nucleotide sequence ID" value="NZ_MCIA01000032.1"/>
</dbReference>
<dbReference type="OrthoDB" id="9813426at2"/>
<dbReference type="PANTHER" id="PTHR42709:SF6">
    <property type="entry name" value="UNDECAPRENYL PHOSPHATE TRANSPORTER A"/>
    <property type="match status" value="1"/>
</dbReference>
<feature type="transmembrane region" description="Helical" evidence="7">
    <location>
        <begin position="174"/>
        <end position="197"/>
    </location>
</feature>
<evidence type="ECO:0000256" key="3">
    <source>
        <dbReference type="ARBA" id="ARBA00022475"/>
    </source>
</evidence>
<protein>
    <recommendedName>
        <fullName evidence="8">VTT domain-containing protein</fullName>
    </recommendedName>
</protein>
<comment type="subcellular location">
    <subcellularLocation>
        <location evidence="1">Cell membrane</location>
        <topology evidence="1">Multi-pass membrane protein</topology>
    </subcellularLocation>
</comment>
<dbReference type="AlphaFoldDB" id="A0A419SW38"/>
<feature type="domain" description="VTT" evidence="8">
    <location>
        <begin position="30"/>
        <end position="161"/>
    </location>
</feature>